<keyword evidence="3" id="KW-1015">Disulfide bond</keyword>
<dbReference type="PANTHER" id="PTHR11640:SF164">
    <property type="entry name" value="MAM DOMAIN-CONTAINING GLYCOSYLPHOSPHATIDYLINOSITOL ANCHOR PROTEIN 1"/>
    <property type="match status" value="1"/>
</dbReference>
<dbReference type="InterPro" id="IPR007110">
    <property type="entry name" value="Ig-like_dom"/>
</dbReference>
<feature type="compositionally biased region" description="Pro residues" evidence="6">
    <location>
        <begin position="462"/>
        <end position="472"/>
    </location>
</feature>
<dbReference type="SUPFAM" id="SSF48726">
    <property type="entry name" value="Immunoglobulin"/>
    <property type="match status" value="2"/>
</dbReference>
<feature type="region of interest" description="Disordered" evidence="6">
    <location>
        <begin position="456"/>
        <end position="493"/>
    </location>
</feature>
<dbReference type="AlphaFoldDB" id="A0A6S7JCY1"/>
<keyword evidence="5" id="KW-0393">Immunoglobulin domain</keyword>
<dbReference type="InterPro" id="IPR003598">
    <property type="entry name" value="Ig_sub2"/>
</dbReference>
<dbReference type="SMART" id="SM00408">
    <property type="entry name" value="IGc2"/>
    <property type="match status" value="2"/>
</dbReference>
<dbReference type="SMART" id="SM00409">
    <property type="entry name" value="IG"/>
    <property type="match status" value="2"/>
</dbReference>
<evidence type="ECO:0000313" key="8">
    <source>
        <dbReference type="EMBL" id="CAB4027924.1"/>
    </source>
</evidence>
<dbReference type="GO" id="GO:0005911">
    <property type="term" value="C:cell-cell junction"/>
    <property type="evidence" value="ECO:0007669"/>
    <property type="project" value="TreeGrafter"/>
</dbReference>
<dbReference type="GO" id="GO:0050839">
    <property type="term" value="F:cell adhesion molecule binding"/>
    <property type="evidence" value="ECO:0007669"/>
    <property type="project" value="TreeGrafter"/>
</dbReference>
<evidence type="ECO:0000256" key="4">
    <source>
        <dbReference type="ARBA" id="ARBA00023180"/>
    </source>
</evidence>
<dbReference type="InterPro" id="IPR003599">
    <property type="entry name" value="Ig_sub"/>
</dbReference>
<dbReference type="InterPro" id="IPR051275">
    <property type="entry name" value="Cell_adhesion_signaling"/>
</dbReference>
<dbReference type="Gene3D" id="2.60.40.10">
    <property type="entry name" value="Immunoglobulins"/>
    <property type="match status" value="2"/>
</dbReference>
<dbReference type="EMBL" id="CACRXK020015131">
    <property type="protein sequence ID" value="CAB4027924.1"/>
    <property type="molecule type" value="Genomic_DNA"/>
</dbReference>
<comment type="subcellular location">
    <subcellularLocation>
        <location evidence="1">Membrane</location>
        <topology evidence="1">Single-pass type I membrane protein</topology>
    </subcellularLocation>
</comment>
<dbReference type="Pfam" id="PF17921">
    <property type="entry name" value="Integrase_H2C2"/>
    <property type="match status" value="1"/>
</dbReference>
<keyword evidence="2 7" id="KW-0472">Membrane</keyword>
<evidence type="ECO:0000313" key="9">
    <source>
        <dbReference type="Proteomes" id="UP001152795"/>
    </source>
</evidence>
<dbReference type="CDD" id="cd00096">
    <property type="entry name" value="Ig"/>
    <property type="match status" value="1"/>
</dbReference>
<dbReference type="GO" id="GO:0034220">
    <property type="term" value="P:monoatomic ion transmembrane transport"/>
    <property type="evidence" value="ECO:0007669"/>
    <property type="project" value="UniProtKB-KW"/>
</dbReference>
<sequence>MLRAFHRQAHQEAHETLDQFHTRLRTLAQTCSFNDVDFEIEQQIITAGLSSRIRKKALRDPTYDLKSILLDGRRDGLGAYQARDIKSKDANFEGANQISRKVDSDTDSSDNNDYLYQVSNDKAPKTIETRKRVTVATFYVTKTSNSGNLISATTAQELGLVSLPASSSRKQQTMTEEHVNFVARNSVPKAMTLVEVEAATNQDETLKGVRAAIKLNKWCYDIVEPFKAIKEELTVTSKGVVLRGSRIVMPKSLQQRAIDIAHETHLGLTKTKALLRENIWFANIDQQVKKTLDGFKPYNTKITITPDETEVGKSVIITCHSEGRPEPRYNITHNRIVLSTGKPYHIFKAKVSDAGTYECITWNELGLNDSAFAYLTVEVKPNTKITFEPESAVIGSPCIITCDSSGFPAPNHTITHNGTEVTTNKTYTIDVVKWSDAGIYKCVAKNVLGNYSASANLTVTEPPSPTTRPPTEPLSTSKESDTTTSPDISSSNDASSGIEWYIIAVILVSGIIIVILLSYIVWCSRRRWVRNRKPEQNPEAQTTEADTTYQALDLTKMNTEDDYQSLRNTKPQSNPELQRTEVDTTYQALDLSKMNTEDNYQSLRNRGPELNPETKTTEADTTYQELDLSKMNTEDNYQSLRVNAASNEAVDDDESTYTELSKTRDEENKYQSLK</sequence>
<keyword evidence="8" id="KW-0813">Transport</keyword>
<dbReference type="PROSITE" id="PS50835">
    <property type="entry name" value="IG_LIKE"/>
    <property type="match status" value="1"/>
</dbReference>
<dbReference type="InterPro" id="IPR036179">
    <property type="entry name" value="Ig-like_dom_sf"/>
</dbReference>
<proteinExistence type="predicted"/>
<keyword evidence="9" id="KW-1185">Reference proteome</keyword>
<keyword evidence="7" id="KW-0812">Transmembrane</keyword>
<keyword evidence="4" id="KW-0325">Glycoprotein</keyword>
<dbReference type="GO" id="GO:0098609">
    <property type="term" value="P:cell-cell adhesion"/>
    <property type="evidence" value="ECO:0007669"/>
    <property type="project" value="TreeGrafter"/>
</dbReference>
<keyword evidence="8" id="KW-0407">Ion channel</keyword>
<evidence type="ECO:0000256" key="6">
    <source>
        <dbReference type="SAM" id="MobiDB-lite"/>
    </source>
</evidence>
<evidence type="ECO:0000256" key="5">
    <source>
        <dbReference type="ARBA" id="ARBA00023319"/>
    </source>
</evidence>
<dbReference type="OrthoDB" id="5981765at2759"/>
<feature type="compositionally biased region" description="Basic and acidic residues" evidence="6">
    <location>
        <begin position="661"/>
        <end position="674"/>
    </location>
</feature>
<organism evidence="8 9">
    <name type="scientific">Paramuricea clavata</name>
    <name type="common">Red gorgonian</name>
    <name type="synonym">Violescent sea-whip</name>
    <dbReference type="NCBI Taxonomy" id="317549"/>
    <lineage>
        <taxon>Eukaryota</taxon>
        <taxon>Metazoa</taxon>
        <taxon>Cnidaria</taxon>
        <taxon>Anthozoa</taxon>
        <taxon>Octocorallia</taxon>
        <taxon>Malacalcyonacea</taxon>
        <taxon>Plexauridae</taxon>
        <taxon>Paramuricea</taxon>
    </lineage>
</organism>
<keyword evidence="7" id="KW-1133">Transmembrane helix</keyword>
<name>A0A6S7JCY1_PARCT</name>
<reference evidence="8" key="1">
    <citation type="submission" date="2020-04" db="EMBL/GenBank/DDBJ databases">
        <authorList>
            <person name="Alioto T."/>
            <person name="Alioto T."/>
            <person name="Gomez Garrido J."/>
        </authorList>
    </citation>
    <scope>NUCLEOTIDE SEQUENCE</scope>
    <source>
        <strain evidence="8">A484AB</strain>
    </source>
</reference>
<dbReference type="Gene3D" id="1.10.340.70">
    <property type="match status" value="1"/>
</dbReference>
<dbReference type="PANTHER" id="PTHR11640">
    <property type="entry name" value="NEPHRIN"/>
    <property type="match status" value="1"/>
</dbReference>
<protein>
    <submittedName>
        <fullName evidence="8">Potassium channel subfamily T member 1</fullName>
    </submittedName>
</protein>
<evidence type="ECO:0000256" key="1">
    <source>
        <dbReference type="ARBA" id="ARBA00004479"/>
    </source>
</evidence>
<evidence type="ECO:0000256" key="2">
    <source>
        <dbReference type="ARBA" id="ARBA00023136"/>
    </source>
</evidence>
<comment type="caution">
    <text evidence="8">The sequence shown here is derived from an EMBL/GenBank/DDBJ whole genome shotgun (WGS) entry which is preliminary data.</text>
</comment>
<dbReference type="Pfam" id="PF13895">
    <property type="entry name" value="Ig_2"/>
    <property type="match status" value="2"/>
</dbReference>
<dbReference type="GO" id="GO:0005886">
    <property type="term" value="C:plasma membrane"/>
    <property type="evidence" value="ECO:0007669"/>
    <property type="project" value="TreeGrafter"/>
</dbReference>
<keyword evidence="8" id="KW-0406">Ion transport</keyword>
<feature type="transmembrane region" description="Helical" evidence="7">
    <location>
        <begin position="500"/>
        <end position="522"/>
    </location>
</feature>
<gene>
    <name evidence="8" type="ORF">PACLA_8A007110</name>
</gene>
<dbReference type="Proteomes" id="UP001152795">
    <property type="component" value="Unassembled WGS sequence"/>
</dbReference>
<dbReference type="InterPro" id="IPR013783">
    <property type="entry name" value="Ig-like_fold"/>
</dbReference>
<accession>A0A6S7JCY1</accession>
<feature type="region of interest" description="Disordered" evidence="6">
    <location>
        <begin position="643"/>
        <end position="674"/>
    </location>
</feature>
<evidence type="ECO:0000256" key="7">
    <source>
        <dbReference type="SAM" id="Phobius"/>
    </source>
</evidence>
<feature type="compositionally biased region" description="Low complexity" evidence="6">
    <location>
        <begin position="473"/>
        <end position="493"/>
    </location>
</feature>
<dbReference type="InterPro" id="IPR041588">
    <property type="entry name" value="Integrase_H2C2"/>
</dbReference>
<evidence type="ECO:0000256" key="3">
    <source>
        <dbReference type="ARBA" id="ARBA00023157"/>
    </source>
</evidence>